<dbReference type="InterPro" id="IPR003018">
    <property type="entry name" value="GAF"/>
</dbReference>
<dbReference type="InterPro" id="IPR050482">
    <property type="entry name" value="Sensor_HK_TwoCompSys"/>
</dbReference>
<evidence type="ECO:0000313" key="6">
    <source>
        <dbReference type="EMBL" id="MBE1607233.1"/>
    </source>
</evidence>
<keyword evidence="2 6" id="KW-0418">Kinase</keyword>
<dbReference type="GO" id="GO:0000160">
    <property type="term" value="P:phosphorelay signal transduction system"/>
    <property type="evidence" value="ECO:0007669"/>
    <property type="project" value="UniProtKB-KW"/>
</dbReference>
<dbReference type="AlphaFoldDB" id="A0A927RKY9"/>
<dbReference type="EMBL" id="JADBEM010000001">
    <property type="protein sequence ID" value="MBE1607233.1"/>
    <property type="molecule type" value="Genomic_DNA"/>
</dbReference>
<dbReference type="InterPro" id="IPR036890">
    <property type="entry name" value="HATPase_C_sf"/>
</dbReference>
<gene>
    <name evidence="6" type="ORF">HEB94_004081</name>
</gene>
<accession>A0A927RKY9</accession>
<evidence type="ECO:0000256" key="3">
    <source>
        <dbReference type="ARBA" id="ARBA00023012"/>
    </source>
</evidence>
<dbReference type="Gene3D" id="3.30.450.40">
    <property type="match status" value="2"/>
</dbReference>
<dbReference type="SUPFAM" id="SSF55781">
    <property type="entry name" value="GAF domain-like"/>
    <property type="match status" value="2"/>
</dbReference>
<dbReference type="SMART" id="SM00065">
    <property type="entry name" value="GAF"/>
    <property type="match status" value="2"/>
</dbReference>
<protein>
    <submittedName>
        <fullName evidence="6">Signal transduction histidine kinase</fullName>
    </submittedName>
</protein>
<name>A0A927RKY9_9ACTN</name>
<feature type="domain" description="GAF" evidence="5">
    <location>
        <begin position="200"/>
        <end position="353"/>
    </location>
</feature>
<keyword evidence="3" id="KW-0902">Two-component regulatory system</keyword>
<sequence>MAGAEESGRGPNAGAAESTVAQDRVGVDFPSAATRYLEQLLESAAHLVRARFGLLALTAEDGAVNGLFTCGLLCSDGGFSERFPELREIHDVLAKSPRPQRIADLAEHRESRQLPTYESSITSVLAVPVNLRERAYGQLYLMNKQGVREFTESDVAAVSALATAAAAAVENAQLLSSHTRRQQWLSASLESTRLLLGEMDRHEALRMMARKVRQVSGADYVAITAAHPAYPEDLLVFEAVEGLGLDYLVGHPVPRVGYAAAVIETGVSVVSPNITLEDGFGPPPVVSEAMSVLGPGMYLPLTAGGEVLGTLIVAWRHGSPYERTAIAEAQAVEVFANHAALALRQLQEREQVLDDRERVAGDLRDGVLERLFAIGTHLHGAAGILAQPDVQHRLNEAIDHLDETTRQIRSSIFPHHLEEPTEQRLASVQVLEEIDAARVILGFTPRLVVHGAVDRSLRPSIAHELVMAVREALHNAAAHQGSQLVEVAVEVAENQLNVTVTDDGTVDEPAMPSNALHQLRDRARRLGGSCSSRPRPAGGTTVRWSIPLPAHTGP</sequence>
<dbReference type="Gene3D" id="3.30.565.10">
    <property type="entry name" value="Histidine kinase-like ATPase, C-terminal domain"/>
    <property type="match status" value="1"/>
</dbReference>
<dbReference type="PANTHER" id="PTHR24421">
    <property type="entry name" value="NITRATE/NITRITE SENSOR PROTEIN NARX-RELATED"/>
    <property type="match status" value="1"/>
</dbReference>
<evidence type="ECO:0000256" key="1">
    <source>
        <dbReference type="ARBA" id="ARBA00022679"/>
    </source>
</evidence>
<dbReference type="GO" id="GO:0016301">
    <property type="term" value="F:kinase activity"/>
    <property type="evidence" value="ECO:0007669"/>
    <property type="project" value="UniProtKB-KW"/>
</dbReference>
<dbReference type="RefSeq" id="WP_192751212.1">
    <property type="nucleotide sequence ID" value="NZ_BAABJL010000158.1"/>
</dbReference>
<proteinExistence type="predicted"/>
<dbReference type="Pfam" id="PF13185">
    <property type="entry name" value="GAF_2"/>
    <property type="match status" value="1"/>
</dbReference>
<organism evidence="6 7">
    <name type="scientific">Actinopolymorpha pittospori</name>
    <dbReference type="NCBI Taxonomy" id="648752"/>
    <lineage>
        <taxon>Bacteria</taxon>
        <taxon>Bacillati</taxon>
        <taxon>Actinomycetota</taxon>
        <taxon>Actinomycetes</taxon>
        <taxon>Propionibacteriales</taxon>
        <taxon>Actinopolymorphaceae</taxon>
        <taxon>Actinopolymorpha</taxon>
    </lineage>
</organism>
<evidence type="ECO:0000313" key="7">
    <source>
        <dbReference type="Proteomes" id="UP000638648"/>
    </source>
</evidence>
<reference evidence="6" key="1">
    <citation type="submission" date="2020-10" db="EMBL/GenBank/DDBJ databases">
        <title>Sequencing the genomes of 1000 actinobacteria strains.</title>
        <authorList>
            <person name="Klenk H.-P."/>
        </authorList>
    </citation>
    <scope>NUCLEOTIDE SEQUENCE</scope>
    <source>
        <strain evidence="6">DSM 45354</strain>
    </source>
</reference>
<dbReference type="Pfam" id="PF01590">
    <property type="entry name" value="GAF"/>
    <property type="match status" value="1"/>
</dbReference>
<dbReference type="InterPro" id="IPR029016">
    <property type="entry name" value="GAF-like_dom_sf"/>
</dbReference>
<dbReference type="SUPFAM" id="SSF55874">
    <property type="entry name" value="ATPase domain of HSP90 chaperone/DNA topoisomerase II/histidine kinase"/>
    <property type="match status" value="1"/>
</dbReference>
<feature type="domain" description="GAF" evidence="5">
    <location>
        <begin position="32"/>
        <end position="179"/>
    </location>
</feature>
<evidence type="ECO:0000256" key="2">
    <source>
        <dbReference type="ARBA" id="ARBA00022777"/>
    </source>
</evidence>
<dbReference type="Proteomes" id="UP000638648">
    <property type="component" value="Unassembled WGS sequence"/>
</dbReference>
<keyword evidence="1" id="KW-0808">Transferase</keyword>
<dbReference type="PANTHER" id="PTHR24421:SF56">
    <property type="entry name" value="OXYGEN SENSOR HISTIDINE KINASE RESPONSE REGULATOR DOST"/>
    <property type="match status" value="1"/>
</dbReference>
<evidence type="ECO:0000256" key="4">
    <source>
        <dbReference type="SAM" id="MobiDB-lite"/>
    </source>
</evidence>
<feature type="region of interest" description="Disordered" evidence="4">
    <location>
        <begin position="526"/>
        <end position="554"/>
    </location>
</feature>
<keyword evidence="7" id="KW-1185">Reference proteome</keyword>
<comment type="caution">
    <text evidence="6">The sequence shown here is derived from an EMBL/GenBank/DDBJ whole genome shotgun (WGS) entry which is preliminary data.</text>
</comment>
<dbReference type="CDD" id="cd16917">
    <property type="entry name" value="HATPase_UhpB-NarQ-NarX-like"/>
    <property type="match status" value="1"/>
</dbReference>
<evidence type="ECO:0000259" key="5">
    <source>
        <dbReference type="SMART" id="SM00065"/>
    </source>
</evidence>